<dbReference type="PANTHER" id="PTHR11803">
    <property type="entry name" value="2-IMINOBUTANOATE/2-IMINOPROPANOATE DEAMINASE RIDA"/>
    <property type="match status" value="1"/>
</dbReference>
<accession>A0A2S0PEQ3</accession>
<evidence type="ECO:0000313" key="2">
    <source>
        <dbReference type="EMBL" id="AVY95832.1"/>
    </source>
</evidence>
<protein>
    <submittedName>
        <fullName evidence="2">RidA family protein</fullName>
    </submittedName>
</protein>
<proteinExistence type="inferred from homology"/>
<dbReference type="Gene3D" id="3.30.1330.40">
    <property type="entry name" value="RutC-like"/>
    <property type="match status" value="1"/>
</dbReference>
<dbReference type="AlphaFoldDB" id="A0A2S0PEQ3"/>
<dbReference type="KEGG" id="maer:DAI18_18625"/>
<dbReference type="InterPro" id="IPR006175">
    <property type="entry name" value="YjgF/YER057c/UK114"/>
</dbReference>
<dbReference type="RefSeq" id="WP_028499785.1">
    <property type="nucleotide sequence ID" value="NZ_CP028519.1"/>
</dbReference>
<dbReference type="InterPro" id="IPR035959">
    <property type="entry name" value="RutC-like_sf"/>
</dbReference>
<dbReference type="Proteomes" id="UP000244173">
    <property type="component" value="Chromosome"/>
</dbReference>
<dbReference type="GO" id="GO:0005829">
    <property type="term" value="C:cytosol"/>
    <property type="evidence" value="ECO:0007669"/>
    <property type="project" value="TreeGrafter"/>
</dbReference>
<dbReference type="EMBL" id="CP028519">
    <property type="protein sequence ID" value="AVY95832.1"/>
    <property type="molecule type" value="Genomic_DNA"/>
</dbReference>
<dbReference type="OrthoDB" id="9803101at2"/>
<dbReference type="GO" id="GO:0019239">
    <property type="term" value="F:deaminase activity"/>
    <property type="evidence" value="ECO:0007669"/>
    <property type="project" value="TreeGrafter"/>
</dbReference>
<gene>
    <name evidence="2" type="ORF">DAI18_18625</name>
</gene>
<sequence>MSAPRFVDPASMAAPGGHYSHAVCAGGLVYVSGQLPITADGHKLTGAPFEAQARQVLANVGQALLACGSSPSRLLQVRVYLTDIDNWPLFNRLYAAWLGELRPARAVVPVPVLHHGLAVEMEAVARA</sequence>
<evidence type="ECO:0000313" key="3">
    <source>
        <dbReference type="Proteomes" id="UP000244173"/>
    </source>
</evidence>
<keyword evidence="3" id="KW-1185">Reference proteome</keyword>
<organism evidence="2 3">
    <name type="scientific">Microvirgula aerodenitrificans</name>
    <dbReference type="NCBI Taxonomy" id="57480"/>
    <lineage>
        <taxon>Bacteria</taxon>
        <taxon>Pseudomonadati</taxon>
        <taxon>Pseudomonadota</taxon>
        <taxon>Betaproteobacteria</taxon>
        <taxon>Neisseriales</taxon>
        <taxon>Aquaspirillaceae</taxon>
        <taxon>Microvirgula</taxon>
    </lineage>
</organism>
<dbReference type="SUPFAM" id="SSF55298">
    <property type="entry name" value="YjgF-like"/>
    <property type="match status" value="1"/>
</dbReference>
<reference evidence="2 3" key="1">
    <citation type="submission" date="2018-04" db="EMBL/GenBank/DDBJ databases">
        <title>Denitrifier Microvirgula.</title>
        <authorList>
            <person name="Anderson E."/>
            <person name="Jang J."/>
            <person name="Ishii S."/>
        </authorList>
    </citation>
    <scope>NUCLEOTIDE SEQUENCE [LARGE SCALE GENOMIC DNA]</scope>
    <source>
        <strain evidence="2 3">BE2.4</strain>
    </source>
</reference>
<name>A0A2S0PEQ3_9NEIS</name>
<dbReference type="CDD" id="cd00448">
    <property type="entry name" value="YjgF_YER057c_UK114_family"/>
    <property type="match status" value="1"/>
</dbReference>
<dbReference type="PANTHER" id="PTHR11803:SF58">
    <property type="entry name" value="PROTEIN HMF1-RELATED"/>
    <property type="match status" value="1"/>
</dbReference>
<evidence type="ECO:0000256" key="1">
    <source>
        <dbReference type="ARBA" id="ARBA00010552"/>
    </source>
</evidence>
<dbReference type="STRING" id="1122240.GCA_000620105_02828"/>
<dbReference type="Pfam" id="PF01042">
    <property type="entry name" value="Ribonuc_L-PSP"/>
    <property type="match status" value="1"/>
</dbReference>
<comment type="similarity">
    <text evidence="1">Belongs to the RutC family.</text>
</comment>